<dbReference type="EMBL" id="OU466857">
    <property type="protein sequence ID" value="CAH2037922.1"/>
    <property type="molecule type" value="Genomic_DNA"/>
</dbReference>
<keyword evidence="2" id="KW-1185">Reference proteome</keyword>
<accession>A0AAU9RCF9</accession>
<proteinExistence type="predicted"/>
<gene>
    <name evidence="1" type="ORF">TAV2_LOCUS1855</name>
</gene>
<evidence type="ECO:0000313" key="1">
    <source>
        <dbReference type="EMBL" id="CAH2037922.1"/>
    </source>
</evidence>
<evidence type="ECO:0000313" key="2">
    <source>
        <dbReference type="Proteomes" id="UP000836841"/>
    </source>
</evidence>
<name>A0AAU9RCF9_THLAR</name>
<reference evidence="1 2" key="1">
    <citation type="submission" date="2022-03" db="EMBL/GenBank/DDBJ databases">
        <authorList>
            <person name="Nunn A."/>
            <person name="Chopra R."/>
            <person name="Nunn A."/>
            <person name="Contreras Garrido A."/>
        </authorList>
    </citation>
    <scope>NUCLEOTIDE SEQUENCE [LARGE SCALE GENOMIC DNA]</scope>
</reference>
<organism evidence="1 2">
    <name type="scientific">Thlaspi arvense</name>
    <name type="common">Field penny-cress</name>
    <dbReference type="NCBI Taxonomy" id="13288"/>
    <lineage>
        <taxon>Eukaryota</taxon>
        <taxon>Viridiplantae</taxon>
        <taxon>Streptophyta</taxon>
        <taxon>Embryophyta</taxon>
        <taxon>Tracheophyta</taxon>
        <taxon>Spermatophyta</taxon>
        <taxon>Magnoliopsida</taxon>
        <taxon>eudicotyledons</taxon>
        <taxon>Gunneridae</taxon>
        <taxon>Pentapetalae</taxon>
        <taxon>rosids</taxon>
        <taxon>malvids</taxon>
        <taxon>Brassicales</taxon>
        <taxon>Brassicaceae</taxon>
        <taxon>Thlaspideae</taxon>
        <taxon>Thlaspi</taxon>
    </lineage>
</organism>
<protein>
    <submittedName>
        <fullName evidence="1">Uncharacterized protein</fullName>
    </submittedName>
</protein>
<dbReference type="PANTHER" id="PTHR31050:SF6">
    <property type="entry name" value="INSECTICIDAL CRYSTAL TOXIN DOMAIN-CONTAINING PROTEIN"/>
    <property type="match status" value="1"/>
</dbReference>
<sequence>MYVTRSLSEYQRNRKAPDGRNSGVLIIQDEESTYSLGSVFCSCCCLGLSCYDIRLKSLPFPQNVKLTVNYSITVNNVTTAYRDPVVFIPVLDQKLSSNRYYAITRSGKHSG</sequence>
<dbReference type="PANTHER" id="PTHR31050">
    <property type="entry name" value="OS08G0413200 PROTEIN"/>
    <property type="match status" value="1"/>
</dbReference>
<dbReference type="InterPro" id="IPR010683">
    <property type="entry name" value="DUF1262"/>
</dbReference>
<dbReference type="Proteomes" id="UP000836841">
    <property type="component" value="Chromosome 1"/>
</dbReference>
<dbReference type="Pfam" id="PF06880">
    <property type="entry name" value="DUF1262"/>
    <property type="match status" value="1"/>
</dbReference>
<dbReference type="AlphaFoldDB" id="A0AAU9RCF9"/>